<dbReference type="EMBL" id="CP122566">
    <property type="protein sequence ID" value="WGH94385.1"/>
    <property type="molecule type" value="Genomic_DNA"/>
</dbReference>
<keyword evidence="1" id="KW-1133">Transmembrane helix</keyword>
<name>A0AAJ6AJD5_9MICC</name>
<feature type="transmembrane region" description="Helical" evidence="1">
    <location>
        <begin position="100"/>
        <end position="121"/>
    </location>
</feature>
<evidence type="ECO:0000313" key="2">
    <source>
        <dbReference type="EMBL" id="WGH94385.1"/>
    </source>
</evidence>
<keyword evidence="3" id="KW-1185">Reference proteome</keyword>
<keyword evidence="1" id="KW-0812">Transmembrane</keyword>
<dbReference type="AlphaFoldDB" id="A0AAJ6AJD5"/>
<sequence length="167" mass="17787">MEEPQASKIAKLLVLASAAVMVVHAILQMVILDVRGIVTSSFVEIDTTGTGVTEQEVIDGATGAVSALAYGVAAFVLLISLGLYALVYFGMRANKNWARILGIIFAILGGLSYLGTLLTSFGRVDTAGMIIDLLAGLLGTAIAVYFLVLVFRKDVADWYRVQSLPKF</sequence>
<dbReference type="Proteomes" id="UP001224674">
    <property type="component" value="Chromosome"/>
</dbReference>
<feature type="transmembrane region" description="Helical" evidence="1">
    <location>
        <begin position="127"/>
        <end position="151"/>
    </location>
</feature>
<gene>
    <name evidence="2" type="ORF">QDX21_06285</name>
</gene>
<accession>A0AAJ6AJD5</accession>
<feature type="transmembrane region" description="Helical" evidence="1">
    <location>
        <begin position="12"/>
        <end position="32"/>
    </location>
</feature>
<organism evidence="2 3">
    <name type="scientific">Auritidibacter ignavus</name>
    <dbReference type="NCBI Taxonomy" id="678932"/>
    <lineage>
        <taxon>Bacteria</taxon>
        <taxon>Bacillati</taxon>
        <taxon>Actinomycetota</taxon>
        <taxon>Actinomycetes</taxon>
        <taxon>Micrococcales</taxon>
        <taxon>Micrococcaceae</taxon>
        <taxon>Auritidibacter</taxon>
    </lineage>
</organism>
<evidence type="ECO:0000256" key="1">
    <source>
        <dbReference type="SAM" id="Phobius"/>
    </source>
</evidence>
<protein>
    <submittedName>
        <fullName evidence="2">Uncharacterized protein</fullName>
    </submittedName>
</protein>
<keyword evidence="1" id="KW-0472">Membrane</keyword>
<reference evidence="2 3" key="1">
    <citation type="submission" date="2023-03" db="EMBL/GenBank/DDBJ databases">
        <title>Complete genome sequences of several Auritidibacter ignavus strains isolated from ear infections.</title>
        <authorList>
            <person name="Baehr T."/>
            <person name="Baumhoegger A.M."/>
        </authorList>
    </citation>
    <scope>NUCLEOTIDE SEQUENCE [LARGE SCALE GENOMIC DNA]</scope>
    <source>
        <strain evidence="2 3">BABAE-6</strain>
    </source>
</reference>
<proteinExistence type="predicted"/>
<evidence type="ECO:0000313" key="3">
    <source>
        <dbReference type="Proteomes" id="UP001224674"/>
    </source>
</evidence>
<dbReference type="RefSeq" id="WP_110111065.1">
    <property type="nucleotide sequence ID" value="NZ_CP122566.1"/>
</dbReference>
<feature type="transmembrane region" description="Helical" evidence="1">
    <location>
        <begin position="67"/>
        <end position="88"/>
    </location>
</feature>